<sequence>MESPLSLEKNESCQNHYRNLGQI</sequence>
<dbReference type="EMBL" id="GGEC01057693">
    <property type="protein sequence ID" value="MBX38177.1"/>
    <property type="molecule type" value="Transcribed_RNA"/>
</dbReference>
<proteinExistence type="predicted"/>
<feature type="region of interest" description="Disordered" evidence="1">
    <location>
        <begin position="1"/>
        <end position="23"/>
    </location>
</feature>
<accession>A0A2P2N6P3</accession>
<evidence type="ECO:0000313" key="2">
    <source>
        <dbReference type="EMBL" id="MBX38177.1"/>
    </source>
</evidence>
<feature type="compositionally biased region" description="Polar residues" evidence="1">
    <location>
        <begin position="12"/>
        <end position="23"/>
    </location>
</feature>
<protein>
    <submittedName>
        <fullName evidence="2">Uncharacterized protein</fullName>
    </submittedName>
</protein>
<organism evidence="2">
    <name type="scientific">Rhizophora mucronata</name>
    <name type="common">Asiatic mangrove</name>
    <dbReference type="NCBI Taxonomy" id="61149"/>
    <lineage>
        <taxon>Eukaryota</taxon>
        <taxon>Viridiplantae</taxon>
        <taxon>Streptophyta</taxon>
        <taxon>Embryophyta</taxon>
        <taxon>Tracheophyta</taxon>
        <taxon>Spermatophyta</taxon>
        <taxon>Magnoliopsida</taxon>
        <taxon>eudicotyledons</taxon>
        <taxon>Gunneridae</taxon>
        <taxon>Pentapetalae</taxon>
        <taxon>rosids</taxon>
        <taxon>fabids</taxon>
        <taxon>Malpighiales</taxon>
        <taxon>Rhizophoraceae</taxon>
        <taxon>Rhizophora</taxon>
    </lineage>
</organism>
<reference evidence="2" key="1">
    <citation type="submission" date="2018-02" db="EMBL/GenBank/DDBJ databases">
        <title>Rhizophora mucronata_Transcriptome.</title>
        <authorList>
            <person name="Meera S.P."/>
            <person name="Sreeshan A."/>
            <person name="Augustine A."/>
        </authorList>
    </citation>
    <scope>NUCLEOTIDE SEQUENCE</scope>
    <source>
        <tissue evidence="2">Leaf</tissue>
    </source>
</reference>
<dbReference type="AlphaFoldDB" id="A0A2P2N6P3"/>
<name>A0A2P2N6P3_RHIMU</name>
<evidence type="ECO:0000256" key="1">
    <source>
        <dbReference type="SAM" id="MobiDB-lite"/>
    </source>
</evidence>